<dbReference type="Gene3D" id="3.40.50.1820">
    <property type="entry name" value="alpha/beta hydrolase"/>
    <property type="match status" value="1"/>
</dbReference>
<evidence type="ECO:0000256" key="1">
    <source>
        <dbReference type="ARBA" id="ARBA00001933"/>
    </source>
</evidence>
<dbReference type="InterPro" id="IPR015424">
    <property type="entry name" value="PyrdxlP-dep_Trfase"/>
</dbReference>
<dbReference type="InterPro" id="IPR001597">
    <property type="entry name" value="ArAA_b-elim_lyase/Thr_aldolase"/>
</dbReference>
<dbReference type="SUPFAM" id="SSF53383">
    <property type="entry name" value="PLP-dependent transferases"/>
    <property type="match status" value="1"/>
</dbReference>
<feature type="domain" description="Epoxide hydrolase N-terminal" evidence="8">
    <location>
        <begin position="492"/>
        <end position="574"/>
    </location>
</feature>
<dbReference type="GO" id="GO:0004301">
    <property type="term" value="F:epoxide hydrolase activity"/>
    <property type="evidence" value="ECO:0007669"/>
    <property type="project" value="TreeGrafter"/>
</dbReference>
<dbReference type="InterPro" id="IPR029058">
    <property type="entry name" value="AB_hydrolase_fold"/>
</dbReference>
<dbReference type="GO" id="GO:0006520">
    <property type="term" value="P:amino acid metabolic process"/>
    <property type="evidence" value="ECO:0007669"/>
    <property type="project" value="InterPro"/>
</dbReference>
<evidence type="ECO:0000256" key="2">
    <source>
        <dbReference type="ARBA" id="ARBA00010088"/>
    </source>
</evidence>
<dbReference type="GO" id="GO:0097176">
    <property type="term" value="P:epoxide metabolic process"/>
    <property type="evidence" value="ECO:0007669"/>
    <property type="project" value="TreeGrafter"/>
</dbReference>
<feature type="domain" description="Aromatic amino acid beta-eliminating lyase/threonine aldolase" evidence="7">
    <location>
        <begin position="67"/>
        <end position="274"/>
    </location>
</feature>
<feature type="region of interest" description="Disordered" evidence="6">
    <location>
        <begin position="438"/>
        <end position="470"/>
    </location>
</feature>
<dbReference type="AlphaFoldDB" id="A0AAQ3M276"/>
<organism evidence="9 10">
    <name type="scientific">Acrodontium crateriforme</name>
    <dbReference type="NCBI Taxonomy" id="150365"/>
    <lineage>
        <taxon>Eukaryota</taxon>
        <taxon>Fungi</taxon>
        <taxon>Dikarya</taxon>
        <taxon>Ascomycota</taxon>
        <taxon>Pezizomycotina</taxon>
        <taxon>Dothideomycetes</taxon>
        <taxon>Dothideomycetidae</taxon>
        <taxon>Mycosphaerellales</taxon>
        <taxon>Teratosphaeriaceae</taxon>
        <taxon>Acrodontium</taxon>
    </lineage>
</organism>
<keyword evidence="3" id="KW-0058">Aromatic hydrocarbons catabolism</keyword>
<dbReference type="InterPro" id="IPR000639">
    <property type="entry name" value="Epox_hydrolase-like"/>
</dbReference>
<dbReference type="PRINTS" id="PR00412">
    <property type="entry name" value="EPOXHYDRLASE"/>
</dbReference>
<dbReference type="Gene3D" id="3.40.640.10">
    <property type="entry name" value="Type I PLP-dependent aspartate aminotransferase-like (Major domain)"/>
    <property type="match status" value="1"/>
</dbReference>
<feature type="compositionally biased region" description="Low complexity" evidence="6">
    <location>
        <begin position="443"/>
        <end position="452"/>
    </location>
</feature>
<comment type="cofactor">
    <cofactor evidence="1">
        <name>pyridoxal 5'-phosphate</name>
        <dbReference type="ChEBI" id="CHEBI:597326"/>
    </cofactor>
</comment>
<evidence type="ECO:0000256" key="3">
    <source>
        <dbReference type="ARBA" id="ARBA00022797"/>
    </source>
</evidence>
<dbReference type="EMBL" id="CP138582">
    <property type="protein sequence ID" value="WPG99494.1"/>
    <property type="molecule type" value="Genomic_DNA"/>
</dbReference>
<sequence>MASEQKENQPEAVRLCRFMDSSTAVDLIQATATYAKDPTAYLKSTLGEEEYTRKKDQLCLADKIDLDMYGKGEHKQHFERHMANVVGKEHGLFFLTGVQAQLAALKIYCERAGTGRVAWHVSSHLEEAEERAFEKLYGLERTLLGSSPDELPTVEEILDVIQAPAKERPAVILIEIPNRTLGCATYTFAQLERISSACQTAGVALHCDGARLWEIEPWYQETAGKSFADLGRLFTSIYLSFYKGLRGAAGAILAHNDATFISEAKVWQRRAGGNAFTLLHNLVDCERGYNLNIGTFARKREKMINIAQAINEATAEFVAADGKPIVGWMLGTPFCCQTRTFFHGYTAEQLTAARDRVQQKTTIRVFERIWPKESLDQKLKLQRAAESRTEIVSVGKEGLANTDERSHLIEWMIGNVTERLSTSNDRYLIVVLPNINQTPSQSNNNHNDNLPNLRTRGETRPPQKKTRYCHFPRRGKSNTITVKLTVRSNVSKLDGAAWDYGAPLSEIKRLAKYWTETYDWRSQEKKLNALPNFHTGVHVTGFGELDIHFLHQRSDSANAIPLLFCHGWPGSYLEATKIMDLLKESKNGVSFHVVVPSLPNFGWSQGVKKTGFGLKQYAETNHRLMQSLGYERYVTHGGDWGFYITRTMGLLYPDSVLASHLTLIRGKKPTWSSHPLLALQHAITPYSAAEHAGLARTNWFTSKGSGYRTIQSTKPQTVGYALTDSPIGLLAWIYEKLHDWTDEYPWTDDEILTWVSLYYFSTAGPAASLRIYYEAIYPPPGGFSRDRTQEYIPKVKIGYTLTPKELALLPLTWCRTLGPVVQERRKMRGGHFLAHELPDETVKDLRDMFGKGGPCYGIVGNKAKL</sequence>
<accession>A0AAQ3M276</accession>
<dbReference type="GO" id="GO:0016829">
    <property type="term" value="F:lyase activity"/>
    <property type="evidence" value="ECO:0007669"/>
    <property type="project" value="InterPro"/>
</dbReference>
<dbReference type="InterPro" id="IPR015421">
    <property type="entry name" value="PyrdxlP-dep_Trfase_major"/>
</dbReference>
<dbReference type="Proteomes" id="UP001303373">
    <property type="component" value="Chromosome 3"/>
</dbReference>
<evidence type="ECO:0000259" key="8">
    <source>
        <dbReference type="Pfam" id="PF06441"/>
    </source>
</evidence>
<keyword evidence="4 9" id="KW-0378">Hydrolase</keyword>
<evidence type="ECO:0000256" key="6">
    <source>
        <dbReference type="SAM" id="MobiDB-lite"/>
    </source>
</evidence>
<dbReference type="PANTHER" id="PTHR21661:SF35">
    <property type="entry name" value="EPOXIDE HYDROLASE"/>
    <property type="match status" value="1"/>
</dbReference>
<keyword evidence="5" id="KW-0663">Pyridoxal phosphate</keyword>
<comment type="similarity">
    <text evidence="2">Belongs to the peptidase S33 family.</text>
</comment>
<evidence type="ECO:0000313" key="9">
    <source>
        <dbReference type="EMBL" id="WPG99494.1"/>
    </source>
</evidence>
<evidence type="ECO:0000256" key="4">
    <source>
        <dbReference type="ARBA" id="ARBA00022801"/>
    </source>
</evidence>
<dbReference type="Pfam" id="PF01212">
    <property type="entry name" value="Beta_elim_lyase"/>
    <property type="match status" value="1"/>
</dbReference>
<name>A0AAQ3M276_9PEZI</name>
<dbReference type="PANTHER" id="PTHR21661">
    <property type="entry name" value="EPOXIDE HYDROLASE 1-RELATED"/>
    <property type="match status" value="1"/>
</dbReference>
<proteinExistence type="inferred from homology"/>
<gene>
    <name evidence="9" type="ORF">R9X50_00230900</name>
</gene>
<evidence type="ECO:0000259" key="7">
    <source>
        <dbReference type="Pfam" id="PF01212"/>
    </source>
</evidence>
<dbReference type="SUPFAM" id="SSF53474">
    <property type="entry name" value="alpha/beta-Hydrolases"/>
    <property type="match status" value="1"/>
</dbReference>
<dbReference type="Pfam" id="PF06441">
    <property type="entry name" value="EHN"/>
    <property type="match status" value="1"/>
</dbReference>
<dbReference type="InterPro" id="IPR010497">
    <property type="entry name" value="Epoxide_hydro_N"/>
</dbReference>
<protein>
    <submittedName>
        <fullName evidence="9">Epoxide hydrolase N terminus</fullName>
    </submittedName>
</protein>
<keyword evidence="10" id="KW-1185">Reference proteome</keyword>
<reference evidence="9 10" key="1">
    <citation type="submission" date="2023-11" db="EMBL/GenBank/DDBJ databases">
        <title>An acidophilic fungus is an integral part of prey digestion in a carnivorous sundew plant.</title>
        <authorList>
            <person name="Tsai I.J."/>
        </authorList>
    </citation>
    <scope>NUCLEOTIDE SEQUENCE [LARGE SCALE GENOMIC DNA]</scope>
    <source>
        <strain evidence="9">169a</strain>
    </source>
</reference>
<evidence type="ECO:0000313" key="10">
    <source>
        <dbReference type="Proteomes" id="UP001303373"/>
    </source>
</evidence>
<evidence type="ECO:0000256" key="5">
    <source>
        <dbReference type="ARBA" id="ARBA00022898"/>
    </source>
</evidence>